<evidence type="ECO:0000256" key="1">
    <source>
        <dbReference type="SAM" id="MobiDB-lite"/>
    </source>
</evidence>
<proteinExistence type="predicted"/>
<evidence type="ECO:0000313" key="2">
    <source>
        <dbReference type="EMBL" id="KAF2446768.1"/>
    </source>
</evidence>
<accession>A0A9P4UET4</accession>
<keyword evidence="3" id="KW-1185">Reference proteome</keyword>
<sequence length="360" mass="40646">MALLGQQKRTFLTYERAVLPEDLRLGSLYLNPLEPVDGLERDRFEYREDLVKQSDYEAHINKFTRREEIDDKGFSVQFQRSHIRSAGMTFTSFVGLSSKRENSVTVTLTGTSGRRVRIRRPEAFLEEVLKQPGVDEWLRTHATPKYKSRYGANTWTAPELWLVTGVQYLTGGEYQFEDNATNELSGHGGADVGAAVGGPAGVAKIQAEARHERANGAQNGFGHEDERVWAAQFMPVKIDFGAQAPDPKLSGRSWAPKTIKTIYLEDVKDLAFQGVRAIQKPVGEEPPELVARITTLPEDRDHDMGEKEDGESEGDGEDEGLVIDEKPYVYALENANWEMYKKYTNYLAQRARQRTRTALE</sequence>
<dbReference type="Proteomes" id="UP000799764">
    <property type="component" value="Unassembled WGS sequence"/>
</dbReference>
<dbReference type="AlphaFoldDB" id="A0A9P4UET4"/>
<feature type="region of interest" description="Disordered" evidence="1">
    <location>
        <begin position="295"/>
        <end position="320"/>
    </location>
</feature>
<protein>
    <submittedName>
        <fullName evidence="2">Uncharacterized protein</fullName>
    </submittedName>
</protein>
<gene>
    <name evidence="2" type="ORF">P171DRAFT_429717</name>
</gene>
<name>A0A9P4UET4_9PLEO</name>
<comment type="caution">
    <text evidence="2">The sequence shown here is derived from an EMBL/GenBank/DDBJ whole genome shotgun (WGS) entry which is preliminary data.</text>
</comment>
<feature type="compositionally biased region" description="Acidic residues" evidence="1">
    <location>
        <begin position="308"/>
        <end position="320"/>
    </location>
</feature>
<organism evidence="2 3">
    <name type="scientific">Karstenula rhodostoma CBS 690.94</name>
    <dbReference type="NCBI Taxonomy" id="1392251"/>
    <lineage>
        <taxon>Eukaryota</taxon>
        <taxon>Fungi</taxon>
        <taxon>Dikarya</taxon>
        <taxon>Ascomycota</taxon>
        <taxon>Pezizomycotina</taxon>
        <taxon>Dothideomycetes</taxon>
        <taxon>Pleosporomycetidae</taxon>
        <taxon>Pleosporales</taxon>
        <taxon>Massarineae</taxon>
        <taxon>Didymosphaeriaceae</taxon>
        <taxon>Karstenula</taxon>
    </lineage>
</organism>
<reference evidence="2" key="1">
    <citation type="journal article" date="2020" name="Stud. Mycol.">
        <title>101 Dothideomycetes genomes: a test case for predicting lifestyles and emergence of pathogens.</title>
        <authorList>
            <person name="Haridas S."/>
            <person name="Albert R."/>
            <person name="Binder M."/>
            <person name="Bloem J."/>
            <person name="Labutti K."/>
            <person name="Salamov A."/>
            <person name="Andreopoulos B."/>
            <person name="Baker S."/>
            <person name="Barry K."/>
            <person name="Bills G."/>
            <person name="Bluhm B."/>
            <person name="Cannon C."/>
            <person name="Castanera R."/>
            <person name="Culley D."/>
            <person name="Daum C."/>
            <person name="Ezra D."/>
            <person name="Gonzalez J."/>
            <person name="Henrissat B."/>
            <person name="Kuo A."/>
            <person name="Liang C."/>
            <person name="Lipzen A."/>
            <person name="Lutzoni F."/>
            <person name="Magnuson J."/>
            <person name="Mondo S."/>
            <person name="Nolan M."/>
            <person name="Ohm R."/>
            <person name="Pangilinan J."/>
            <person name="Park H.-J."/>
            <person name="Ramirez L."/>
            <person name="Alfaro M."/>
            <person name="Sun H."/>
            <person name="Tritt A."/>
            <person name="Yoshinaga Y."/>
            <person name="Zwiers L.-H."/>
            <person name="Turgeon B."/>
            <person name="Goodwin S."/>
            <person name="Spatafora J."/>
            <person name="Crous P."/>
            <person name="Grigoriev I."/>
        </authorList>
    </citation>
    <scope>NUCLEOTIDE SEQUENCE</scope>
    <source>
        <strain evidence="2">CBS 690.94</strain>
    </source>
</reference>
<feature type="compositionally biased region" description="Basic and acidic residues" evidence="1">
    <location>
        <begin position="297"/>
        <end position="307"/>
    </location>
</feature>
<dbReference type="OrthoDB" id="4670414at2759"/>
<evidence type="ECO:0000313" key="3">
    <source>
        <dbReference type="Proteomes" id="UP000799764"/>
    </source>
</evidence>
<dbReference type="EMBL" id="MU001497">
    <property type="protein sequence ID" value="KAF2446768.1"/>
    <property type="molecule type" value="Genomic_DNA"/>
</dbReference>